<dbReference type="GO" id="GO:0016559">
    <property type="term" value="P:peroxisome fission"/>
    <property type="evidence" value="ECO:0007669"/>
    <property type="project" value="TreeGrafter"/>
</dbReference>
<feature type="repeat" description="WD" evidence="9">
    <location>
        <begin position="609"/>
        <end position="648"/>
    </location>
</feature>
<dbReference type="Pfam" id="PF00400">
    <property type="entry name" value="WD40"/>
    <property type="match status" value="4"/>
</dbReference>
<dbReference type="AlphaFoldDB" id="A0A1G4JQ09"/>
<evidence type="ECO:0000256" key="3">
    <source>
        <dbReference type="ARBA" id="ARBA00022737"/>
    </source>
</evidence>
<evidence type="ECO:0000256" key="6">
    <source>
        <dbReference type="ARBA" id="ARBA00023128"/>
    </source>
</evidence>
<dbReference type="InterPro" id="IPR019775">
    <property type="entry name" value="WD40_repeat_CS"/>
</dbReference>
<dbReference type="OrthoDB" id="496at2759"/>
<feature type="repeat" description="WD" evidence="9">
    <location>
        <begin position="586"/>
        <end position="608"/>
    </location>
</feature>
<dbReference type="SMART" id="SM00320">
    <property type="entry name" value="WD40"/>
    <property type="match status" value="6"/>
</dbReference>
<keyword evidence="5" id="KW-0175">Coiled coil</keyword>
<evidence type="ECO:0000256" key="10">
    <source>
        <dbReference type="SAM" id="MobiDB-lite"/>
    </source>
</evidence>
<evidence type="ECO:0000256" key="7">
    <source>
        <dbReference type="ARBA" id="ARBA00023136"/>
    </source>
</evidence>
<gene>
    <name evidence="11" type="ORF">LAMI_0E11958G</name>
</gene>
<dbReference type="Gene3D" id="6.10.280.220">
    <property type="match status" value="1"/>
</dbReference>
<evidence type="ECO:0000256" key="2">
    <source>
        <dbReference type="ARBA" id="ARBA00022574"/>
    </source>
</evidence>
<keyword evidence="6" id="KW-0496">Mitochondrion</keyword>
<dbReference type="InterPro" id="IPR001680">
    <property type="entry name" value="WD40_rpt"/>
</dbReference>
<dbReference type="GO" id="GO:0000266">
    <property type="term" value="P:mitochondrial fission"/>
    <property type="evidence" value="ECO:0007669"/>
    <property type="project" value="TreeGrafter"/>
</dbReference>
<feature type="compositionally biased region" description="Basic and acidic residues" evidence="10">
    <location>
        <begin position="316"/>
        <end position="325"/>
    </location>
</feature>
<feature type="repeat" description="WD" evidence="9">
    <location>
        <begin position="400"/>
        <end position="435"/>
    </location>
</feature>
<name>A0A1G4JQ09_9SACH</name>
<evidence type="ECO:0000313" key="12">
    <source>
        <dbReference type="Proteomes" id="UP000191024"/>
    </source>
</evidence>
<dbReference type="PANTHER" id="PTHR19855">
    <property type="entry name" value="WD40 REPEAT PROTEIN 12, 37"/>
    <property type="match status" value="1"/>
</dbReference>
<keyword evidence="2 9" id="KW-0853">WD repeat</keyword>
<keyword evidence="3" id="KW-0677">Repeat</keyword>
<dbReference type="GO" id="GO:0005741">
    <property type="term" value="C:mitochondrial outer membrane"/>
    <property type="evidence" value="ECO:0007669"/>
    <property type="project" value="UniProtKB-SubCell"/>
</dbReference>
<keyword evidence="12" id="KW-1185">Reference proteome</keyword>
<reference evidence="11 12" key="1">
    <citation type="submission" date="2016-03" db="EMBL/GenBank/DDBJ databases">
        <authorList>
            <person name="Devillers H."/>
        </authorList>
    </citation>
    <scope>NUCLEOTIDE SEQUENCE [LARGE SCALE GENOMIC DNA]</scope>
    <source>
        <strain evidence="11">CBS 11717</strain>
    </source>
</reference>
<dbReference type="Gene3D" id="2.130.10.10">
    <property type="entry name" value="YVTN repeat-like/Quinoprotein amine dehydrogenase"/>
    <property type="match status" value="2"/>
</dbReference>
<dbReference type="PROSITE" id="PS50294">
    <property type="entry name" value="WD_REPEATS_REGION"/>
    <property type="match status" value="3"/>
</dbReference>
<protein>
    <submittedName>
        <fullName evidence="11">LAMI_0E11958g1_1</fullName>
    </submittedName>
</protein>
<dbReference type="CDD" id="cd22881">
    <property type="entry name" value="Mdv1_N"/>
    <property type="match status" value="1"/>
</dbReference>
<proteinExistence type="inferred from homology"/>
<evidence type="ECO:0000256" key="4">
    <source>
        <dbReference type="ARBA" id="ARBA00022787"/>
    </source>
</evidence>
<evidence type="ECO:0000256" key="1">
    <source>
        <dbReference type="ARBA" id="ARBA00004570"/>
    </source>
</evidence>
<keyword evidence="7" id="KW-0472">Membrane</keyword>
<dbReference type="InterPro" id="IPR021061">
    <property type="entry name" value="Mt_division_protein_1"/>
</dbReference>
<comment type="similarity">
    <text evidence="8">Belongs to the WD repeat MDV1/CAF4 family.</text>
</comment>
<organism evidence="11 12">
    <name type="scientific">Lachancea mirantina</name>
    <dbReference type="NCBI Taxonomy" id="1230905"/>
    <lineage>
        <taxon>Eukaryota</taxon>
        <taxon>Fungi</taxon>
        <taxon>Dikarya</taxon>
        <taxon>Ascomycota</taxon>
        <taxon>Saccharomycotina</taxon>
        <taxon>Saccharomycetes</taxon>
        <taxon>Saccharomycetales</taxon>
        <taxon>Saccharomycetaceae</taxon>
        <taxon>Lachancea</taxon>
    </lineage>
</organism>
<dbReference type="InterPro" id="IPR036322">
    <property type="entry name" value="WD40_repeat_dom_sf"/>
</dbReference>
<feature type="repeat" description="WD" evidence="9">
    <location>
        <begin position="501"/>
        <end position="540"/>
    </location>
</feature>
<evidence type="ECO:0000256" key="5">
    <source>
        <dbReference type="ARBA" id="ARBA00023054"/>
    </source>
</evidence>
<keyword evidence="4" id="KW-1000">Mitochondrion outer membrane</keyword>
<dbReference type="InterPro" id="IPR015943">
    <property type="entry name" value="WD40/YVTN_repeat-like_dom_sf"/>
</dbReference>
<accession>A0A1G4JQ09</accession>
<feature type="repeat" description="WD" evidence="9">
    <location>
        <begin position="443"/>
        <end position="476"/>
    </location>
</feature>
<dbReference type="SUPFAM" id="SSF50978">
    <property type="entry name" value="WD40 repeat-like"/>
    <property type="match status" value="1"/>
</dbReference>
<dbReference type="PRINTS" id="PR00320">
    <property type="entry name" value="GPROTEINBRPT"/>
</dbReference>
<dbReference type="Pfam" id="PF11542">
    <property type="entry name" value="Mdv1"/>
    <property type="match status" value="1"/>
</dbReference>
<dbReference type="Proteomes" id="UP000191024">
    <property type="component" value="Chromosome E"/>
</dbReference>
<dbReference type="InterPro" id="IPR020472">
    <property type="entry name" value="WD40_PAC1"/>
</dbReference>
<evidence type="ECO:0000313" key="11">
    <source>
        <dbReference type="EMBL" id="SCU92769.1"/>
    </source>
</evidence>
<sequence>MSSNANSSDQLSQFSKALSTTATAFLGSQSWDDTILSYSTPYKKILHQAITQSGSSGALMKLRRSNVFTDRSDNKTFQDIYSAESGKSFFQNSYSNTKTSFRVLSYLSDDLLREIPNAGNGIGSNTKLLTDGDEQGKRKRKTKQEFSLFQGFSASLPVINETINTQRKQLTEAGEQPDSESALNSRDFHLPDGLSAKEIKTSYSTSFLTSASQSMVNGLDLLEIQKNLAASEIKEIDLKIEKLKTVRELVFQRVARLEQNELFLEKHLASTKDRIDMIKEYGLEEDQSDNSVAGAGTLGKGSHAVLSEGDDEGNEPELRNGHSEDSTVESDSEDKNDGLMSQSIYQKLKNRPTQASEGSRGARSNYSRRHSQVPSHQRQRKTFPTLQQYYEPGTKIATFESAHDDSITCLDFDMPFGTMCTAGRLDHSVKVWDLSKQLPIGNLPGHLASISCMQMDQYNTLVTGGRDAVLKLWDVERAIEIFDEEGELPEEDAKDLCSYTFDAHVDEITALHFEGATLISGSQDRTVRQWDLDQGKCIQTLDIDFGLRGTSDGFSTLSSKNPRSSVLLTHNDPPIIGALQSFDAALATGTKDGIVRLWDLRSGKVVRTLEGHTDAVTDLQFDSINLVTGSLDRSVRIWDLRTGMLSGAFALDSPISSLRFDLSNIVVANNENSVKIYDRKQDRHWECGGPPQKPQEPATDETVEFVRYKSGYLLEGRSNGDVNGWAI</sequence>
<dbReference type="EMBL" id="LT598465">
    <property type="protein sequence ID" value="SCU92769.1"/>
    <property type="molecule type" value="Genomic_DNA"/>
</dbReference>
<dbReference type="STRING" id="1230905.A0A1G4JQ09"/>
<dbReference type="PROSITE" id="PS50082">
    <property type="entry name" value="WD_REPEATS_2"/>
    <property type="match status" value="5"/>
</dbReference>
<dbReference type="PROSITE" id="PS00678">
    <property type="entry name" value="WD_REPEATS_1"/>
    <property type="match status" value="4"/>
</dbReference>
<feature type="compositionally biased region" description="Basic residues" evidence="10">
    <location>
        <begin position="366"/>
        <end position="381"/>
    </location>
</feature>
<feature type="compositionally biased region" description="Polar residues" evidence="10">
    <location>
        <begin position="339"/>
        <end position="365"/>
    </location>
</feature>
<dbReference type="CDD" id="cd00200">
    <property type="entry name" value="WD40"/>
    <property type="match status" value="1"/>
</dbReference>
<evidence type="ECO:0000256" key="9">
    <source>
        <dbReference type="PROSITE-ProRule" id="PRU00221"/>
    </source>
</evidence>
<feature type="region of interest" description="Disordered" evidence="10">
    <location>
        <begin position="286"/>
        <end position="384"/>
    </location>
</feature>
<dbReference type="PANTHER" id="PTHR19855:SF28">
    <property type="entry name" value="CCR4-ASSOCIATED FACTOR 4"/>
    <property type="match status" value="1"/>
</dbReference>
<comment type="subcellular location">
    <subcellularLocation>
        <location evidence="1">Mitochondrion outer membrane</location>
        <topology evidence="1">Peripheral membrane protein</topology>
        <orientation evidence="1">Cytoplasmic side</orientation>
    </subcellularLocation>
</comment>
<evidence type="ECO:0000256" key="8">
    <source>
        <dbReference type="ARBA" id="ARBA00038415"/>
    </source>
</evidence>